<reference evidence="1 2" key="1">
    <citation type="submission" date="2024-09" db="EMBL/GenBank/DDBJ databases">
        <authorList>
            <person name="Sun Q."/>
            <person name="Mori K."/>
        </authorList>
    </citation>
    <scope>NUCLEOTIDE SEQUENCE [LARGE SCALE GENOMIC DNA]</scope>
    <source>
        <strain evidence="1 2">CCM 7468</strain>
    </source>
</reference>
<evidence type="ECO:0000313" key="1">
    <source>
        <dbReference type="EMBL" id="MFC0388329.1"/>
    </source>
</evidence>
<evidence type="ECO:0000313" key="2">
    <source>
        <dbReference type="Proteomes" id="UP001589789"/>
    </source>
</evidence>
<dbReference type="Proteomes" id="UP001589789">
    <property type="component" value="Unassembled WGS sequence"/>
</dbReference>
<dbReference type="EMBL" id="JBHLVZ010000083">
    <property type="protein sequence ID" value="MFC0388329.1"/>
    <property type="molecule type" value="Genomic_DNA"/>
</dbReference>
<proteinExistence type="predicted"/>
<comment type="caution">
    <text evidence="1">The sequence shown here is derived from an EMBL/GenBank/DDBJ whole genome shotgun (WGS) entry which is preliminary data.</text>
</comment>
<dbReference type="RefSeq" id="WP_377054628.1">
    <property type="nucleotide sequence ID" value="NZ_JBHLVZ010000083.1"/>
</dbReference>
<gene>
    <name evidence="1" type="ORF">ACFFIC_22715</name>
</gene>
<sequence>MSDPIDPAGAAEALLRAQGHVPPASAVPLVSVVRSGEQFLILPPPAAGVAAGQPAGTLNRMLLEWGYEVPREHYARFLDFLRDNHATLSDSPPGAPRYLGTFTVFQQSERSLGSFRTLWDFQQLSQMEEMSAKVADAADPWGQAVKELMGFRDPDYTAGRSQVILQLAAATIL</sequence>
<protein>
    <submittedName>
        <fullName evidence="1">Uncharacterized protein</fullName>
    </submittedName>
</protein>
<organism evidence="1 2">
    <name type="scientific">Muricoccus vinaceus</name>
    <dbReference type="NCBI Taxonomy" id="424704"/>
    <lineage>
        <taxon>Bacteria</taxon>
        <taxon>Pseudomonadati</taxon>
        <taxon>Pseudomonadota</taxon>
        <taxon>Alphaproteobacteria</taxon>
        <taxon>Acetobacterales</taxon>
        <taxon>Roseomonadaceae</taxon>
        <taxon>Muricoccus</taxon>
    </lineage>
</organism>
<name>A0ABV6IXK6_9PROT</name>
<accession>A0ABV6IXK6</accession>
<keyword evidence="2" id="KW-1185">Reference proteome</keyword>